<sequence length="243" mass="26744">MPGRKTKSRQVETMPEYTQFEPQGITYGEQIVLSVDEFETIRLIDLEHLNQELAANRMNVARTTVTAIYERARTKLADAIVNGKLLLIEGGHVHLQYDVVDYNIGTRTDKGEQIMRIAVTYDNGNIFQHFGKTSQFKLYDVEDGKVITSQVVDTKGAGHGALAGFLTANKVDTLICGGIGGGAQQALRDADIKLFGGVSGNTDEAVEMLLKDKLEFNPDVQCNHHGEHHHHEGGCGNHGCHNM</sequence>
<dbReference type="EMBL" id="JABXYR010000001">
    <property type="protein sequence ID" value="NWO22502.1"/>
    <property type="molecule type" value="Genomic_DNA"/>
</dbReference>
<dbReference type="Proteomes" id="UP000526307">
    <property type="component" value="Unassembled WGS sequence"/>
</dbReference>
<dbReference type="InterPro" id="IPR036105">
    <property type="entry name" value="DiNase_FeMo-co_biosyn_sf"/>
</dbReference>
<dbReference type="RefSeq" id="WP_178978024.1">
    <property type="nucleotide sequence ID" value="NZ_JABXYR010000001.1"/>
</dbReference>
<dbReference type="SUPFAM" id="SSF53146">
    <property type="entry name" value="Nitrogenase accessory factor-like"/>
    <property type="match status" value="1"/>
</dbReference>
<dbReference type="PANTHER" id="PTHR37478">
    <property type="match status" value="1"/>
</dbReference>
<evidence type="ECO:0000313" key="4">
    <source>
        <dbReference type="Proteomes" id="UP000526307"/>
    </source>
</evidence>
<evidence type="ECO:0000313" key="3">
    <source>
        <dbReference type="EMBL" id="NWO22502.1"/>
    </source>
</evidence>
<organism evidence="3 4">
    <name type="scientific">Mogibacterium timidum</name>
    <dbReference type="NCBI Taxonomy" id="35519"/>
    <lineage>
        <taxon>Bacteria</taxon>
        <taxon>Bacillati</taxon>
        <taxon>Bacillota</taxon>
        <taxon>Clostridia</taxon>
        <taxon>Peptostreptococcales</taxon>
        <taxon>Anaerovoracaceae</taxon>
        <taxon>Mogibacterium</taxon>
    </lineage>
</organism>
<dbReference type="InterPro" id="IPR002852">
    <property type="entry name" value="UPF0251"/>
</dbReference>
<proteinExistence type="inferred from homology"/>
<gene>
    <name evidence="3" type="ORF">HW270_00150</name>
</gene>
<accession>A0A7Y8VQ65</accession>
<dbReference type="AlphaFoldDB" id="A0A7Y8VQ65"/>
<evidence type="ECO:0000256" key="1">
    <source>
        <dbReference type="ARBA" id="ARBA00009350"/>
    </source>
</evidence>
<comment type="caution">
    <text evidence="3">The sequence shown here is derived from an EMBL/GenBank/DDBJ whole genome shotgun (WGS) entry which is preliminary data.</text>
</comment>
<dbReference type="PANTHER" id="PTHR37478:SF2">
    <property type="entry name" value="UPF0251 PROTEIN TK0562"/>
    <property type="match status" value="1"/>
</dbReference>
<dbReference type="InterPro" id="IPR003731">
    <property type="entry name" value="Di-Nase_FeMo-co_biosynth"/>
</dbReference>
<evidence type="ECO:0000259" key="2">
    <source>
        <dbReference type="Pfam" id="PF02579"/>
    </source>
</evidence>
<comment type="similarity">
    <text evidence="1">Belongs to the UPF0251 family.</text>
</comment>
<dbReference type="Pfam" id="PF02579">
    <property type="entry name" value="Nitro_FeMo-Co"/>
    <property type="match status" value="1"/>
</dbReference>
<reference evidence="3 4" key="1">
    <citation type="submission" date="2020-06" db="EMBL/GenBank/DDBJ databases">
        <title>Mogibacterium timidum strain W9173 genomic sequence.</title>
        <authorList>
            <person name="Wade W.G."/>
            <person name="Johnston C.D."/>
            <person name="Chen T."/>
            <person name="Dewhirst F.E."/>
        </authorList>
    </citation>
    <scope>NUCLEOTIDE SEQUENCE [LARGE SCALE GENOMIC DNA]</scope>
    <source>
        <strain evidence="3 4">W9173</strain>
    </source>
</reference>
<dbReference type="Pfam" id="PF02001">
    <property type="entry name" value="DUF134"/>
    <property type="match status" value="1"/>
</dbReference>
<dbReference type="Gene3D" id="3.30.420.130">
    <property type="entry name" value="Dinitrogenase iron-molybdenum cofactor biosynthesis domain"/>
    <property type="match status" value="1"/>
</dbReference>
<keyword evidence="4" id="KW-1185">Reference proteome</keyword>
<name>A0A7Y8VQ65_9FIRM</name>
<feature type="domain" description="Dinitrogenase iron-molybdenum cofactor biosynthesis" evidence="2">
    <location>
        <begin position="123"/>
        <end position="210"/>
    </location>
</feature>
<protein>
    <submittedName>
        <fullName evidence="3">DUF134 domain-containing protein</fullName>
    </submittedName>
</protein>